<dbReference type="HOGENOM" id="CLU_1555373_0_0_1"/>
<reference evidence="2" key="1">
    <citation type="journal article" date="2014" name="Proc. Natl. Acad. Sci. U.S.A.">
        <title>Extensive sampling of basidiomycete genomes demonstrates inadequacy of the white-rot/brown-rot paradigm for wood decay fungi.</title>
        <authorList>
            <person name="Riley R."/>
            <person name="Salamov A.A."/>
            <person name="Brown D.W."/>
            <person name="Nagy L.G."/>
            <person name="Floudas D."/>
            <person name="Held B.W."/>
            <person name="Levasseur A."/>
            <person name="Lombard V."/>
            <person name="Morin E."/>
            <person name="Otillar R."/>
            <person name="Lindquist E.A."/>
            <person name="Sun H."/>
            <person name="LaButti K.M."/>
            <person name="Schmutz J."/>
            <person name="Jabbour D."/>
            <person name="Luo H."/>
            <person name="Baker S.E."/>
            <person name="Pisabarro A.G."/>
            <person name="Walton J.D."/>
            <person name="Blanchette R.A."/>
            <person name="Henrissat B."/>
            <person name="Martin F."/>
            <person name="Cullen D."/>
            <person name="Hibbett D.S."/>
            <person name="Grigoriev I.V."/>
        </authorList>
    </citation>
    <scope>NUCLEOTIDE SEQUENCE [LARGE SCALE GENOMIC DNA]</scope>
    <source>
        <strain evidence="2">CBS 339.88</strain>
    </source>
</reference>
<dbReference type="Proteomes" id="UP000027222">
    <property type="component" value="Unassembled WGS sequence"/>
</dbReference>
<evidence type="ECO:0000313" key="1">
    <source>
        <dbReference type="EMBL" id="KDR67843.1"/>
    </source>
</evidence>
<accession>A0A067SM32</accession>
<evidence type="ECO:0000313" key="2">
    <source>
        <dbReference type="Proteomes" id="UP000027222"/>
    </source>
</evidence>
<proteinExistence type="predicted"/>
<dbReference type="AlphaFoldDB" id="A0A067SM32"/>
<sequence>MFPPDYPHPHPSALLSIVSPKNSNLRISLSLEGARGHDLWTSAGFLRGISPQSQCRVSGSSPKFLQVRPHLHARSTFTGLQATEARAIVPFSQWSHPPLCFVSILFIPQSRVEFAAQSLTCQESSPDEPELLLRAPSSVRSHPRPLGTSQVTTIQPSILMHVQRWSAMPFNI</sequence>
<keyword evidence="2" id="KW-1185">Reference proteome</keyword>
<protein>
    <submittedName>
        <fullName evidence="1">Uncharacterized protein</fullName>
    </submittedName>
</protein>
<organism evidence="1 2">
    <name type="scientific">Galerina marginata (strain CBS 339.88)</name>
    <dbReference type="NCBI Taxonomy" id="685588"/>
    <lineage>
        <taxon>Eukaryota</taxon>
        <taxon>Fungi</taxon>
        <taxon>Dikarya</taxon>
        <taxon>Basidiomycota</taxon>
        <taxon>Agaricomycotina</taxon>
        <taxon>Agaricomycetes</taxon>
        <taxon>Agaricomycetidae</taxon>
        <taxon>Agaricales</taxon>
        <taxon>Agaricineae</taxon>
        <taxon>Strophariaceae</taxon>
        <taxon>Galerina</taxon>
    </lineage>
</organism>
<dbReference type="EMBL" id="KL142412">
    <property type="protein sequence ID" value="KDR67843.1"/>
    <property type="molecule type" value="Genomic_DNA"/>
</dbReference>
<name>A0A067SM32_GALM3</name>
<gene>
    <name evidence="1" type="ORF">GALMADRAFT_231735</name>
</gene>